<comment type="caution">
    <text evidence="2">The sequence shown here is derived from an EMBL/GenBank/DDBJ whole genome shotgun (WGS) entry which is preliminary data.</text>
</comment>
<dbReference type="Proteomes" id="UP000265520">
    <property type="component" value="Unassembled WGS sequence"/>
</dbReference>
<keyword evidence="1" id="KW-0732">Signal</keyword>
<feature type="chain" id="PRO_5017232636" evidence="1">
    <location>
        <begin position="17"/>
        <end position="45"/>
    </location>
</feature>
<keyword evidence="3" id="KW-1185">Reference proteome</keyword>
<protein>
    <submittedName>
        <fullName evidence="2">Uncharacterized protein</fullName>
    </submittedName>
</protein>
<dbReference type="AlphaFoldDB" id="A0A392SNU1"/>
<accession>A0A392SNU1</accession>
<feature type="non-terminal residue" evidence="2">
    <location>
        <position position="45"/>
    </location>
</feature>
<proteinExistence type="predicted"/>
<feature type="signal peptide" evidence="1">
    <location>
        <begin position="1"/>
        <end position="16"/>
    </location>
</feature>
<organism evidence="2 3">
    <name type="scientific">Trifolium medium</name>
    <dbReference type="NCBI Taxonomy" id="97028"/>
    <lineage>
        <taxon>Eukaryota</taxon>
        <taxon>Viridiplantae</taxon>
        <taxon>Streptophyta</taxon>
        <taxon>Embryophyta</taxon>
        <taxon>Tracheophyta</taxon>
        <taxon>Spermatophyta</taxon>
        <taxon>Magnoliopsida</taxon>
        <taxon>eudicotyledons</taxon>
        <taxon>Gunneridae</taxon>
        <taxon>Pentapetalae</taxon>
        <taxon>rosids</taxon>
        <taxon>fabids</taxon>
        <taxon>Fabales</taxon>
        <taxon>Fabaceae</taxon>
        <taxon>Papilionoideae</taxon>
        <taxon>50 kb inversion clade</taxon>
        <taxon>NPAAA clade</taxon>
        <taxon>Hologalegina</taxon>
        <taxon>IRL clade</taxon>
        <taxon>Trifolieae</taxon>
        <taxon>Trifolium</taxon>
    </lineage>
</organism>
<dbReference type="EMBL" id="LXQA010404909">
    <property type="protein sequence ID" value="MCI49685.1"/>
    <property type="molecule type" value="Genomic_DNA"/>
</dbReference>
<name>A0A392SNU1_9FABA</name>
<evidence type="ECO:0000313" key="3">
    <source>
        <dbReference type="Proteomes" id="UP000265520"/>
    </source>
</evidence>
<sequence>MVFLTFLNLGLPGAHETTCRGDSKTREVGTTMLTIVNGFKGVAKR</sequence>
<reference evidence="2 3" key="1">
    <citation type="journal article" date="2018" name="Front. Plant Sci.">
        <title>Red Clover (Trifolium pratense) and Zigzag Clover (T. medium) - A Picture of Genomic Similarities and Differences.</title>
        <authorList>
            <person name="Dluhosova J."/>
            <person name="Istvanek J."/>
            <person name="Nedelnik J."/>
            <person name="Repkova J."/>
        </authorList>
    </citation>
    <scope>NUCLEOTIDE SEQUENCE [LARGE SCALE GENOMIC DNA]</scope>
    <source>
        <strain evidence="3">cv. 10/8</strain>
        <tissue evidence="2">Leaf</tissue>
    </source>
</reference>
<evidence type="ECO:0000256" key="1">
    <source>
        <dbReference type="SAM" id="SignalP"/>
    </source>
</evidence>
<evidence type="ECO:0000313" key="2">
    <source>
        <dbReference type="EMBL" id="MCI49685.1"/>
    </source>
</evidence>